<feature type="transmembrane region" description="Helical" evidence="6">
    <location>
        <begin position="85"/>
        <end position="107"/>
    </location>
</feature>
<keyword evidence="4 6" id="KW-1133">Transmembrane helix</keyword>
<comment type="caution">
    <text evidence="7">The sequence shown here is derived from an EMBL/GenBank/DDBJ whole genome shotgun (WGS) entry which is preliminary data.</text>
</comment>
<dbReference type="SUPFAM" id="SSF103473">
    <property type="entry name" value="MFS general substrate transporter"/>
    <property type="match status" value="1"/>
</dbReference>
<dbReference type="InterPro" id="IPR003492">
    <property type="entry name" value="Battenin_disease_Cln3"/>
</dbReference>
<dbReference type="PANTHER" id="PTHR10981">
    <property type="entry name" value="BATTENIN"/>
    <property type="match status" value="1"/>
</dbReference>
<keyword evidence="3 6" id="KW-0812">Transmembrane</keyword>
<dbReference type="Pfam" id="PF02487">
    <property type="entry name" value="CLN3"/>
    <property type="match status" value="1"/>
</dbReference>
<feature type="transmembrane region" description="Helical" evidence="6">
    <location>
        <begin position="180"/>
        <end position="199"/>
    </location>
</feature>
<accession>A0A061IWN3</accession>
<feature type="transmembrane region" description="Helical" evidence="6">
    <location>
        <begin position="382"/>
        <end position="398"/>
    </location>
</feature>
<evidence type="ECO:0000256" key="1">
    <source>
        <dbReference type="ARBA" id="ARBA00004127"/>
    </source>
</evidence>
<dbReference type="OrthoDB" id="246817at2759"/>
<feature type="transmembrane region" description="Helical" evidence="6">
    <location>
        <begin position="55"/>
        <end position="78"/>
    </location>
</feature>
<feature type="transmembrane region" description="Helical" evidence="6">
    <location>
        <begin position="418"/>
        <end position="441"/>
    </location>
</feature>
<gene>
    <name evidence="7" type="ORF">TRSC58_06910</name>
</gene>
<keyword evidence="8" id="KW-1185">Reference proteome</keyword>
<dbReference type="AlphaFoldDB" id="A0A061IWN3"/>
<evidence type="ECO:0000256" key="2">
    <source>
        <dbReference type="ARBA" id="ARBA00007467"/>
    </source>
</evidence>
<evidence type="ECO:0000256" key="6">
    <source>
        <dbReference type="RuleBase" id="RU361113"/>
    </source>
</evidence>
<feature type="transmembrane region" description="Helical" evidence="6">
    <location>
        <begin position="152"/>
        <end position="174"/>
    </location>
</feature>
<evidence type="ECO:0000313" key="8">
    <source>
        <dbReference type="Proteomes" id="UP000031737"/>
    </source>
</evidence>
<comment type="subcellular location">
    <subcellularLocation>
        <location evidence="1">Endomembrane system</location>
        <topology evidence="1">Multi-pass membrane protein</topology>
    </subcellularLocation>
</comment>
<dbReference type="GO" id="GO:0012505">
    <property type="term" value="C:endomembrane system"/>
    <property type="evidence" value="ECO:0007669"/>
    <property type="project" value="UniProtKB-SubCell"/>
</dbReference>
<dbReference type="EMBL" id="AUPL01006910">
    <property type="protein sequence ID" value="ESL05442.1"/>
    <property type="molecule type" value="Genomic_DNA"/>
</dbReference>
<dbReference type="Proteomes" id="UP000031737">
    <property type="component" value="Unassembled WGS sequence"/>
</dbReference>
<dbReference type="PRINTS" id="PR01315">
    <property type="entry name" value="BATTENIN"/>
</dbReference>
<reference evidence="7 8" key="1">
    <citation type="submission" date="2013-07" db="EMBL/GenBank/DDBJ databases">
        <authorList>
            <person name="Stoco P.H."/>
            <person name="Wagner G."/>
            <person name="Gerber A."/>
            <person name="Zaha A."/>
            <person name="Thompson C."/>
            <person name="Bartholomeu D.C."/>
            <person name="Luckemeyer D.D."/>
            <person name="Bahia D."/>
            <person name="Loreto E."/>
            <person name="Prestes E.B."/>
            <person name="Lima F.M."/>
            <person name="Rodrigues-Luiz G."/>
            <person name="Vallejo G.A."/>
            <person name="Filho J.F."/>
            <person name="Monteiro K.M."/>
            <person name="Tyler K.M."/>
            <person name="de Almeida L.G."/>
            <person name="Ortiz M.F."/>
            <person name="Siervo M.A."/>
            <person name="de Moraes M.H."/>
            <person name="Cunha O.L."/>
            <person name="Mendonca-Neto R."/>
            <person name="Silva R."/>
            <person name="Teixeira S.M."/>
            <person name="Murta S.M."/>
            <person name="Sincero T.C."/>
            <person name="Mendes T.A."/>
            <person name="Urmenyi T.P."/>
            <person name="Silva V.G."/>
            <person name="da Rocha W.D."/>
            <person name="Andersson B."/>
            <person name="Romanha A.J."/>
            <person name="Steindel M."/>
            <person name="de Vasconcelos A.T."/>
            <person name="Grisard E.C."/>
        </authorList>
    </citation>
    <scope>NUCLEOTIDE SEQUENCE [LARGE SCALE GENOMIC DNA]</scope>
    <source>
        <strain evidence="7 8">SC58</strain>
    </source>
</reference>
<evidence type="ECO:0000256" key="4">
    <source>
        <dbReference type="ARBA" id="ARBA00022989"/>
    </source>
</evidence>
<feature type="transmembrane region" description="Helical" evidence="6">
    <location>
        <begin position="113"/>
        <end position="140"/>
    </location>
</feature>
<feature type="transmembrane region" description="Helical" evidence="6">
    <location>
        <begin position="21"/>
        <end position="43"/>
    </location>
</feature>
<dbReference type="GO" id="GO:0016020">
    <property type="term" value="C:membrane"/>
    <property type="evidence" value="ECO:0007669"/>
    <property type="project" value="UniProtKB-UniRule"/>
</dbReference>
<protein>
    <submittedName>
        <fullName evidence="7">Uncharacterized protein</fullName>
    </submittedName>
</protein>
<evidence type="ECO:0000256" key="5">
    <source>
        <dbReference type="ARBA" id="ARBA00023136"/>
    </source>
</evidence>
<dbReference type="InterPro" id="IPR036259">
    <property type="entry name" value="MFS_trans_sf"/>
</dbReference>
<dbReference type="GO" id="GO:0005773">
    <property type="term" value="C:vacuole"/>
    <property type="evidence" value="ECO:0007669"/>
    <property type="project" value="UniProtKB-ARBA"/>
</dbReference>
<dbReference type="PANTHER" id="PTHR10981:SF7">
    <property type="entry name" value="BATTENIN"/>
    <property type="match status" value="1"/>
</dbReference>
<feature type="transmembrane region" description="Helical" evidence="6">
    <location>
        <begin position="319"/>
        <end position="339"/>
    </location>
</feature>
<evidence type="ECO:0000256" key="3">
    <source>
        <dbReference type="ARBA" id="ARBA00022692"/>
    </source>
</evidence>
<feature type="transmembrane region" description="Helical" evidence="6">
    <location>
        <begin position="351"/>
        <end position="370"/>
    </location>
</feature>
<organism evidence="7 8">
    <name type="scientific">Trypanosoma rangeli SC58</name>
    <dbReference type="NCBI Taxonomy" id="429131"/>
    <lineage>
        <taxon>Eukaryota</taxon>
        <taxon>Discoba</taxon>
        <taxon>Euglenozoa</taxon>
        <taxon>Kinetoplastea</taxon>
        <taxon>Metakinetoplastina</taxon>
        <taxon>Trypanosomatida</taxon>
        <taxon>Trypanosomatidae</taxon>
        <taxon>Trypanosoma</taxon>
        <taxon>Herpetosoma</taxon>
    </lineage>
</organism>
<evidence type="ECO:0000313" key="7">
    <source>
        <dbReference type="EMBL" id="ESL05442.1"/>
    </source>
</evidence>
<dbReference type="VEuPathDB" id="TriTrypDB:TRSC58_06910"/>
<proteinExistence type="inferred from homology"/>
<comment type="similarity">
    <text evidence="2 6">Belongs to the battenin family.</text>
</comment>
<feature type="transmembrane region" description="Helical" evidence="6">
    <location>
        <begin position="518"/>
        <end position="539"/>
    </location>
</feature>
<keyword evidence="5 6" id="KW-0472">Membrane</keyword>
<sequence length="545" mass="61007">MIPLFVKKQEEGVHVRHRVRNAFCLWWLGMINNFHYTLVLAGSNDIAVGYGMKKYVALITWANVFFGIIAGIINAFVLQLLSYNVRVTATSVMAIVAILLVSFAWDIGGHNNVAAFTTMLVGVIFIGMSCSYGGSVFLGYMERMPSWQISSWSSGTGLSGVAASLIFLGLTSAGMNNAQIFLLSITVVVIYWLMFFFGLKIPFCVPVSSASATEENEVRSDPFREVDEAEGSDYVCKSMTNWKGVPWTSIVPARSEAEPECLREMRRVRRAAAAGEGRETVVEETEEGGGADLGGWARWKRDVWPLVKEMHQFTLWNNMNLAVVYVAEYAVQFMVPFSFPCAQVKTDNSFWLKNSFVITQFCYQFGVLISRSSLLCIRVRRIWIMSVIQVINAIAWFLQAKLKYVSDPNDASREVKLAFVLFAWMIFVGLMGGASYVNVFYNILEETRATQEYEVDEAIEFIASRRRSGSYANAEKAKDEQREVGVVEGESKEAREATHYISTVWKEKRDLAMNIGSVYSSIGIALGSLLDLLFTLVVLKGDECT</sequence>
<name>A0A061IWN3_TRYRA</name>